<protein>
    <submittedName>
        <fullName evidence="1">Uncharacterized protein</fullName>
    </submittedName>
</protein>
<dbReference type="EMBL" id="ML769383">
    <property type="protein sequence ID" value="KAE9411488.1"/>
    <property type="molecule type" value="Genomic_DNA"/>
</dbReference>
<accession>A0A6A4ISC7</accession>
<proteinExistence type="predicted"/>
<sequence length="168" mass="18333">MSLSVMAMTSPSTLQLTRFHSTLSTFAISSNRSPFRAIFQASATSSKCFTPIYIETVLTQLLNGCLKVAKKSIILLLRGNTHCSAPNSLKSLTKSIPPHLLMTNFSSSCCLSVSLPSCSWVNWCSLTKLTSRIFEKSLCGCCSVLPIIMLSSTCLYTKQIALSKETVF</sequence>
<dbReference type="Proteomes" id="UP000799118">
    <property type="component" value="Unassembled WGS sequence"/>
</dbReference>
<evidence type="ECO:0000313" key="2">
    <source>
        <dbReference type="Proteomes" id="UP000799118"/>
    </source>
</evidence>
<reference evidence="1" key="1">
    <citation type="journal article" date="2019" name="Environ. Microbiol.">
        <title>Fungal ecological strategies reflected in gene transcription - a case study of two litter decomposers.</title>
        <authorList>
            <person name="Barbi F."/>
            <person name="Kohler A."/>
            <person name="Barry K."/>
            <person name="Baskaran P."/>
            <person name="Daum C."/>
            <person name="Fauchery L."/>
            <person name="Ihrmark K."/>
            <person name="Kuo A."/>
            <person name="LaButti K."/>
            <person name="Lipzen A."/>
            <person name="Morin E."/>
            <person name="Grigoriev I.V."/>
            <person name="Henrissat B."/>
            <person name="Lindahl B."/>
            <person name="Martin F."/>
        </authorList>
    </citation>
    <scope>NUCLEOTIDE SEQUENCE</scope>
    <source>
        <strain evidence="1">JB14</strain>
    </source>
</reference>
<name>A0A6A4ISC7_9AGAR</name>
<keyword evidence="2" id="KW-1185">Reference proteome</keyword>
<evidence type="ECO:0000313" key="1">
    <source>
        <dbReference type="EMBL" id="KAE9411488.1"/>
    </source>
</evidence>
<gene>
    <name evidence="1" type="ORF">BT96DRAFT_1029415</name>
</gene>
<dbReference type="AlphaFoldDB" id="A0A6A4ISC7"/>
<organism evidence="1 2">
    <name type="scientific">Gymnopus androsaceus JB14</name>
    <dbReference type="NCBI Taxonomy" id="1447944"/>
    <lineage>
        <taxon>Eukaryota</taxon>
        <taxon>Fungi</taxon>
        <taxon>Dikarya</taxon>
        <taxon>Basidiomycota</taxon>
        <taxon>Agaricomycotina</taxon>
        <taxon>Agaricomycetes</taxon>
        <taxon>Agaricomycetidae</taxon>
        <taxon>Agaricales</taxon>
        <taxon>Marasmiineae</taxon>
        <taxon>Omphalotaceae</taxon>
        <taxon>Gymnopus</taxon>
    </lineage>
</organism>